<dbReference type="RefSeq" id="WP_328237008.1">
    <property type="nucleotide sequence ID" value="NZ_JAROAS010000015.1"/>
</dbReference>
<reference evidence="2 3" key="1">
    <citation type="submission" date="2023-03" db="EMBL/GenBank/DDBJ databases">
        <title>Bacillus Genome Sequencing.</title>
        <authorList>
            <person name="Dunlap C."/>
        </authorList>
    </citation>
    <scope>NUCLEOTIDE SEQUENCE [LARGE SCALE GENOMIC DNA]</scope>
    <source>
        <strain evidence="2 3">B-4107</strain>
    </source>
</reference>
<dbReference type="PROSITE" id="PS51186">
    <property type="entry name" value="GNAT"/>
    <property type="match status" value="1"/>
</dbReference>
<organism evidence="2 3">
    <name type="scientific">Shouchella miscanthi</name>
    <dbReference type="NCBI Taxonomy" id="2598861"/>
    <lineage>
        <taxon>Bacteria</taxon>
        <taxon>Bacillati</taxon>
        <taxon>Bacillota</taxon>
        <taxon>Bacilli</taxon>
        <taxon>Bacillales</taxon>
        <taxon>Bacillaceae</taxon>
        <taxon>Shouchella</taxon>
    </lineage>
</organism>
<protein>
    <submittedName>
        <fullName evidence="2">GNAT family N-acetyltransferase</fullName>
    </submittedName>
</protein>
<accession>A0ABU6NL75</accession>
<dbReference type="InterPro" id="IPR017255">
    <property type="entry name" value="AcTrfase_GNAT_prd"/>
</dbReference>
<evidence type="ECO:0000259" key="1">
    <source>
        <dbReference type="PROSITE" id="PS51186"/>
    </source>
</evidence>
<dbReference type="InterPro" id="IPR016181">
    <property type="entry name" value="Acyl_CoA_acyltransferase"/>
</dbReference>
<evidence type="ECO:0000313" key="3">
    <source>
        <dbReference type="Proteomes" id="UP001341820"/>
    </source>
</evidence>
<dbReference type="SUPFAM" id="SSF55729">
    <property type="entry name" value="Acyl-CoA N-acyltransferases (Nat)"/>
    <property type="match status" value="1"/>
</dbReference>
<keyword evidence="3" id="KW-1185">Reference proteome</keyword>
<dbReference type="PIRSF" id="PIRSF037663">
    <property type="entry name" value="Acetyltransf_GNAT_prd"/>
    <property type="match status" value="1"/>
</dbReference>
<comment type="caution">
    <text evidence="2">The sequence shown here is derived from an EMBL/GenBank/DDBJ whole genome shotgun (WGS) entry which is preliminary data.</text>
</comment>
<dbReference type="CDD" id="cd04301">
    <property type="entry name" value="NAT_SF"/>
    <property type="match status" value="1"/>
</dbReference>
<sequence>MIIRNVVSTDYYTLSPLINEWWGGRDMSGMLPKLFFNHFNNTSFVAVDKDMIIGFLIGFLSQSHPEEAYIHFVGVHPNYRKQRVGESLYQAFFEEIRNENRSKVRCITSPVNRTSIAYHTKIGFSIEAGDKIVDGISVQSNYDGPGQDRVLFMKELT</sequence>
<gene>
    <name evidence="2" type="ORF">P5F74_08730</name>
</gene>
<proteinExistence type="predicted"/>
<dbReference type="Pfam" id="PF00583">
    <property type="entry name" value="Acetyltransf_1"/>
    <property type="match status" value="1"/>
</dbReference>
<dbReference type="PANTHER" id="PTHR43072:SF36">
    <property type="entry name" value="RIBOSOMAL-PROTEIN-ALANINE ACETYLTRANSFERASE"/>
    <property type="match status" value="1"/>
</dbReference>
<evidence type="ECO:0000313" key="2">
    <source>
        <dbReference type="EMBL" id="MED4128209.1"/>
    </source>
</evidence>
<dbReference type="PANTHER" id="PTHR43072">
    <property type="entry name" value="N-ACETYLTRANSFERASE"/>
    <property type="match status" value="1"/>
</dbReference>
<name>A0ABU6NL75_9BACI</name>
<dbReference type="EMBL" id="JAROAS010000015">
    <property type="protein sequence ID" value="MED4128209.1"/>
    <property type="molecule type" value="Genomic_DNA"/>
</dbReference>
<dbReference type="InterPro" id="IPR000182">
    <property type="entry name" value="GNAT_dom"/>
</dbReference>
<dbReference type="Proteomes" id="UP001341820">
    <property type="component" value="Unassembled WGS sequence"/>
</dbReference>
<dbReference type="Gene3D" id="3.40.630.30">
    <property type="match status" value="1"/>
</dbReference>
<feature type="domain" description="N-acetyltransferase" evidence="1">
    <location>
        <begin position="1"/>
        <end position="157"/>
    </location>
</feature>